<dbReference type="HOGENOM" id="CLU_2401103_0_0_1"/>
<reference evidence="1 2" key="1">
    <citation type="journal article" date="2014" name="BMC Genomics">
        <title>Comparative genome sequencing reveals chemotype-specific gene clusters in the toxigenic black mold Stachybotrys.</title>
        <authorList>
            <person name="Semeiks J."/>
            <person name="Borek D."/>
            <person name="Otwinowski Z."/>
            <person name="Grishin N.V."/>
        </authorList>
    </citation>
    <scope>NUCLEOTIDE SEQUENCE [LARGE SCALE GENOMIC DNA]</scope>
    <source>
        <strain evidence="2">CBS 109288 / IBT 7711</strain>
    </source>
</reference>
<dbReference type="OrthoDB" id="272271at2759"/>
<gene>
    <name evidence="1" type="ORF">S7711_03426</name>
</gene>
<dbReference type="EMBL" id="KL648458">
    <property type="protein sequence ID" value="KEY70209.1"/>
    <property type="molecule type" value="Genomic_DNA"/>
</dbReference>
<accession>A0A084AY30</accession>
<evidence type="ECO:0000313" key="1">
    <source>
        <dbReference type="EMBL" id="KEY70209.1"/>
    </source>
</evidence>
<sequence>MTAHCDVGLEDAHDPIRQVASPIASTGADSINHGFGAASERLCIVADTRVKIRVSHNSPANVYDGWITHNFSVARSTVGYVPLDIVSLVREAA</sequence>
<proteinExistence type="predicted"/>
<protein>
    <submittedName>
        <fullName evidence="1">Uncharacterized protein</fullName>
    </submittedName>
</protein>
<dbReference type="Proteomes" id="UP000028045">
    <property type="component" value="Unassembled WGS sequence"/>
</dbReference>
<evidence type="ECO:0000313" key="2">
    <source>
        <dbReference type="Proteomes" id="UP000028045"/>
    </source>
</evidence>
<keyword evidence="2" id="KW-1185">Reference proteome</keyword>
<dbReference type="AlphaFoldDB" id="A0A084AY30"/>
<name>A0A084AY30_STACB</name>
<organism evidence="1 2">
    <name type="scientific">Stachybotrys chartarum (strain CBS 109288 / IBT 7711)</name>
    <name type="common">Toxic black mold</name>
    <name type="synonym">Stilbospora chartarum</name>
    <dbReference type="NCBI Taxonomy" id="1280523"/>
    <lineage>
        <taxon>Eukaryota</taxon>
        <taxon>Fungi</taxon>
        <taxon>Dikarya</taxon>
        <taxon>Ascomycota</taxon>
        <taxon>Pezizomycotina</taxon>
        <taxon>Sordariomycetes</taxon>
        <taxon>Hypocreomycetidae</taxon>
        <taxon>Hypocreales</taxon>
        <taxon>Stachybotryaceae</taxon>
        <taxon>Stachybotrys</taxon>
    </lineage>
</organism>